<dbReference type="Gene3D" id="1.10.510.10">
    <property type="entry name" value="Transferase(Phosphotransferase) domain 1"/>
    <property type="match status" value="1"/>
</dbReference>
<feature type="domain" description="Protein kinase" evidence="2">
    <location>
        <begin position="69"/>
        <end position="351"/>
    </location>
</feature>
<evidence type="ECO:0000313" key="3">
    <source>
        <dbReference type="EMBL" id="STX52150.1"/>
    </source>
</evidence>
<dbReference type="Pfam" id="PF00069">
    <property type="entry name" value="Pkinase"/>
    <property type="match status" value="1"/>
</dbReference>
<dbReference type="SMART" id="SM00220">
    <property type="entry name" value="S_TKc"/>
    <property type="match status" value="1"/>
</dbReference>
<dbReference type="AlphaFoldDB" id="A0A378JQF4"/>
<evidence type="ECO:0000313" key="4">
    <source>
        <dbReference type="Proteomes" id="UP000254794"/>
    </source>
</evidence>
<accession>A0A378JQF4</accession>
<gene>
    <name evidence="3" type="primary">afsK</name>
    <name evidence="3" type="ORF">NCTC13316_02254</name>
</gene>
<feature type="coiled-coil region" evidence="1">
    <location>
        <begin position="319"/>
        <end position="366"/>
    </location>
</feature>
<dbReference type="InterPro" id="IPR008271">
    <property type="entry name" value="Ser/Thr_kinase_AS"/>
</dbReference>
<dbReference type="PROSITE" id="PS00108">
    <property type="entry name" value="PROTEIN_KINASE_ST"/>
    <property type="match status" value="1"/>
</dbReference>
<evidence type="ECO:0000256" key="1">
    <source>
        <dbReference type="SAM" id="Coils"/>
    </source>
</evidence>
<dbReference type="OrthoDB" id="4103069at2"/>
<keyword evidence="1" id="KW-0175">Coiled coil</keyword>
<dbReference type="InterPro" id="IPR011009">
    <property type="entry name" value="Kinase-like_dom_sf"/>
</dbReference>
<dbReference type="GO" id="GO:0005524">
    <property type="term" value="F:ATP binding"/>
    <property type="evidence" value="ECO:0007669"/>
    <property type="project" value="InterPro"/>
</dbReference>
<dbReference type="InterPro" id="IPR000719">
    <property type="entry name" value="Prot_kinase_dom"/>
</dbReference>
<dbReference type="EMBL" id="UGOD01000001">
    <property type="protein sequence ID" value="STX52150.1"/>
    <property type="molecule type" value="Genomic_DNA"/>
</dbReference>
<keyword evidence="4" id="KW-1185">Reference proteome</keyword>
<keyword evidence="3" id="KW-0808">Transferase</keyword>
<dbReference type="EC" id="2.7.11.1" evidence="3"/>
<dbReference type="GO" id="GO:0004674">
    <property type="term" value="F:protein serine/threonine kinase activity"/>
    <property type="evidence" value="ECO:0007669"/>
    <property type="project" value="UniProtKB-EC"/>
</dbReference>
<dbReference type="SUPFAM" id="SSF56112">
    <property type="entry name" value="Protein kinase-like (PK-like)"/>
    <property type="match status" value="1"/>
</dbReference>
<dbReference type="PANTHER" id="PTHR44167">
    <property type="entry name" value="OVARIAN-SPECIFIC SERINE/THREONINE-PROTEIN KINASE LOK-RELATED"/>
    <property type="match status" value="1"/>
</dbReference>
<reference evidence="3 4" key="1">
    <citation type="submission" date="2018-06" db="EMBL/GenBank/DDBJ databases">
        <authorList>
            <consortium name="Pathogen Informatics"/>
            <person name="Doyle S."/>
        </authorList>
    </citation>
    <scope>NUCLEOTIDE SEQUENCE [LARGE SCALE GENOMIC DNA]</scope>
    <source>
        <strain evidence="3 4">NCTC13316</strain>
    </source>
</reference>
<keyword evidence="3" id="KW-0418">Kinase</keyword>
<sequence length="483" mass="54707">MSKLINLKNGQLTPEETQELHKFFESQAKQGIKYWEKNTDYTFNGVVYRFKNDIYQREGKNASISYEVISNKQAIGKGTFGTIKLIKNTVKFSQNNTFFKKTSKKDGSRRVVKLQFHSEKNPISSVIKEYGFSKKADHLAIKKPTIIEEKNCSFTRMKQLKGKELRVILKEDREGIRTLTLTERAQLSVALLKALKEQVIEKNIIHRDIKPSNIMVEFGSPMVVNIIDYGLSIATNQSNNGGAGTPVYSAPEVINNWGKISSKSDIYSMGRILVQLWGGTNDTYRVNNFSYFVSGVAGILEDLFSNIDGLNSIDKNTIYEALECMVQLLEDKRANIDKAVSDFKKIEESLLSLQKISQSKERAQNNNNNSALIILSNDLTKTSLEENHLKKFFSTHKELLMQEKKSGFFKHPTSIKGHESLVKILEHAAAKNNRTRFACVILGWLKEDGSLAANAPLEISEAYSSLNNSNKGVFNFKKFKFNH</sequence>
<dbReference type="PANTHER" id="PTHR44167:SF24">
    <property type="entry name" value="SERINE_THREONINE-PROTEIN KINASE CHK2"/>
    <property type="match status" value="1"/>
</dbReference>
<dbReference type="RefSeq" id="WP_115331728.1">
    <property type="nucleotide sequence ID" value="NZ_CAAAHP010000012.1"/>
</dbReference>
<dbReference type="Proteomes" id="UP000254794">
    <property type="component" value="Unassembled WGS sequence"/>
</dbReference>
<protein>
    <submittedName>
        <fullName evidence="3">Serine/threonine-protein kinase</fullName>
        <ecNumber evidence="3">2.7.11.1</ecNumber>
    </submittedName>
</protein>
<dbReference type="PROSITE" id="PS50011">
    <property type="entry name" value="PROTEIN_KINASE_DOM"/>
    <property type="match status" value="1"/>
</dbReference>
<organism evidence="3 4">
    <name type="scientific">Legionella busanensis</name>
    <dbReference type="NCBI Taxonomy" id="190655"/>
    <lineage>
        <taxon>Bacteria</taxon>
        <taxon>Pseudomonadati</taxon>
        <taxon>Pseudomonadota</taxon>
        <taxon>Gammaproteobacteria</taxon>
        <taxon>Legionellales</taxon>
        <taxon>Legionellaceae</taxon>
        <taxon>Legionella</taxon>
    </lineage>
</organism>
<evidence type="ECO:0000259" key="2">
    <source>
        <dbReference type="PROSITE" id="PS50011"/>
    </source>
</evidence>
<proteinExistence type="predicted"/>
<name>A0A378JQF4_9GAMM</name>
<dbReference type="GO" id="GO:0005737">
    <property type="term" value="C:cytoplasm"/>
    <property type="evidence" value="ECO:0007669"/>
    <property type="project" value="TreeGrafter"/>
</dbReference>